<sequence>MKNSRRVKRRYLPGKDMRFWGEDCKSMTLVLGSDLVISQLLHKFGPGYHFSEIGDLLLRPSKSPITPIQTPRFPSSSGVTVSEKPNTFKRNSGSRIARFRDPKTSPGEE</sequence>
<feature type="compositionally biased region" description="Polar residues" evidence="1">
    <location>
        <begin position="64"/>
        <end position="94"/>
    </location>
</feature>
<evidence type="ECO:0000256" key="1">
    <source>
        <dbReference type="SAM" id="MobiDB-lite"/>
    </source>
</evidence>
<feature type="region of interest" description="Disordered" evidence="1">
    <location>
        <begin position="64"/>
        <end position="109"/>
    </location>
</feature>
<gene>
    <name evidence="2" type="ORF">FSB_LOCUS57192</name>
</gene>
<accession>A0A2N9IYG7</accession>
<dbReference type="EMBL" id="OIVN01006268">
    <property type="protein sequence ID" value="SPD29310.1"/>
    <property type="molecule type" value="Genomic_DNA"/>
</dbReference>
<organism evidence="2">
    <name type="scientific">Fagus sylvatica</name>
    <name type="common">Beechnut</name>
    <dbReference type="NCBI Taxonomy" id="28930"/>
    <lineage>
        <taxon>Eukaryota</taxon>
        <taxon>Viridiplantae</taxon>
        <taxon>Streptophyta</taxon>
        <taxon>Embryophyta</taxon>
        <taxon>Tracheophyta</taxon>
        <taxon>Spermatophyta</taxon>
        <taxon>Magnoliopsida</taxon>
        <taxon>eudicotyledons</taxon>
        <taxon>Gunneridae</taxon>
        <taxon>Pentapetalae</taxon>
        <taxon>rosids</taxon>
        <taxon>fabids</taxon>
        <taxon>Fagales</taxon>
        <taxon>Fagaceae</taxon>
        <taxon>Fagus</taxon>
    </lineage>
</organism>
<evidence type="ECO:0000313" key="2">
    <source>
        <dbReference type="EMBL" id="SPD29310.1"/>
    </source>
</evidence>
<reference evidence="2" key="1">
    <citation type="submission" date="2018-02" db="EMBL/GenBank/DDBJ databases">
        <authorList>
            <person name="Cohen D.B."/>
            <person name="Kent A.D."/>
        </authorList>
    </citation>
    <scope>NUCLEOTIDE SEQUENCE</scope>
</reference>
<name>A0A2N9IYG7_FAGSY</name>
<dbReference type="AlphaFoldDB" id="A0A2N9IYG7"/>
<protein>
    <submittedName>
        <fullName evidence="2">Uncharacterized protein</fullName>
    </submittedName>
</protein>
<proteinExistence type="predicted"/>